<dbReference type="PATRIC" id="fig|1121022.4.peg.4741"/>
<keyword evidence="1" id="KW-0732">Signal</keyword>
<dbReference type="STRING" id="1121022.GCA_000376105_04515"/>
<dbReference type="OrthoDB" id="7187654at2"/>
<dbReference type="PROSITE" id="PS00435">
    <property type="entry name" value="PEROXIDASE_1"/>
    <property type="match status" value="1"/>
</dbReference>
<keyword evidence="4" id="KW-1185">Reference proteome</keyword>
<dbReference type="RefSeq" id="WP_018084191.1">
    <property type="nucleotide sequence ID" value="NZ_AQWM01000076.1"/>
</dbReference>
<evidence type="ECO:0000313" key="4">
    <source>
        <dbReference type="Proteomes" id="UP000017837"/>
    </source>
</evidence>
<gene>
    <name evidence="3" type="ORF">ABENE_23175</name>
</gene>
<dbReference type="Gene3D" id="3.40.50.1820">
    <property type="entry name" value="alpha/beta hydrolase"/>
    <property type="match status" value="1"/>
</dbReference>
<dbReference type="SUPFAM" id="SSF53474">
    <property type="entry name" value="alpha/beta-Hydrolases"/>
    <property type="match status" value="1"/>
</dbReference>
<evidence type="ECO:0000313" key="3">
    <source>
        <dbReference type="EMBL" id="ESQ78265.1"/>
    </source>
</evidence>
<dbReference type="EMBL" id="AWGB01000121">
    <property type="protein sequence ID" value="ESQ78265.1"/>
    <property type="molecule type" value="Genomic_DNA"/>
</dbReference>
<dbReference type="AlphaFoldDB" id="V4NYR0"/>
<protein>
    <recommendedName>
        <fullName evidence="2">Serine aminopeptidase S33 domain-containing protein</fullName>
    </recommendedName>
</protein>
<sequence>MALDRRALLTAFAATALAPSLVEAQVTTNDFDLPLADGRVVRVISRNVPNPRGVVLFSHGGGSWPEQYHKMGAFLLKQGFAVLAPLHTDSVKIPEDKRATLQSSFPQRIADMAAVAAYAKSAYKDLPQISAGHSYGSLFAAMLGGALDYVAPLYAPDVKAVVCFSSPGAIPSLINPTSYATLKAPLLMETGDADTVPGFVTDWHDHLLPFEGTTVKESYALIIKGGGHELISGADPVRFALALDVTRQFLGREILGSDGTISLPTGAAAELRQK</sequence>
<dbReference type="eggNOG" id="COG1506">
    <property type="taxonomic scope" value="Bacteria"/>
</dbReference>
<comment type="caution">
    <text evidence="3">The sequence shown here is derived from an EMBL/GenBank/DDBJ whole genome shotgun (WGS) entry which is preliminary data.</text>
</comment>
<dbReference type="InterPro" id="IPR019793">
    <property type="entry name" value="Peroxidases_heam-ligand_BS"/>
</dbReference>
<feature type="domain" description="Serine aminopeptidase S33" evidence="2">
    <location>
        <begin position="50"/>
        <end position="171"/>
    </location>
</feature>
<feature type="chain" id="PRO_5004724248" description="Serine aminopeptidase S33 domain-containing protein" evidence="1">
    <location>
        <begin position="25"/>
        <end position="274"/>
    </location>
</feature>
<reference evidence="3 4" key="1">
    <citation type="journal article" date="2014" name="Nature">
        <title>Sequential evolution of bacterial morphology by co-option of a developmental regulator.</title>
        <authorList>
            <person name="Jiang C."/>
            <person name="Brown P.J."/>
            <person name="Ducret A."/>
            <person name="Brun Y.V."/>
        </authorList>
    </citation>
    <scope>NUCLEOTIDE SEQUENCE [LARGE SCALE GENOMIC DNA]</scope>
    <source>
        <strain evidence="3 4">DSM 16100</strain>
    </source>
</reference>
<evidence type="ECO:0000256" key="1">
    <source>
        <dbReference type="SAM" id="SignalP"/>
    </source>
</evidence>
<name>V4NYR0_9CAUL</name>
<dbReference type="Proteomes" id="UP000017837">
    <property type="component" value="Unassembled WGS sequence"/>
</dbReference>
<dbReference type="InterPro" id="IPR029058">
    <property type="entry name" value="AB_hydrolase_fold"/>
</dbReference>
<accession>V4NYR0</accession>
<dbReference type="InterPro" id="IPR022742">
    <property type="entry name" value="Hydrolase_4"/>
</dbReference>
<evidence type="ECO:0000259" key="2">
    <source>
        <dbReference type="Pfam" id="PF12146"/>
    </source>
</evidence>
<proteinExistence type="predicted"/>
<dbReference type="Pfam" id="PF12146">
    <property type="entry name" value="Hydrolase_4"/>
    <property type="match status" value="1"/>
</dbReference>
<feature type="signal peptide" evidence="1">
    <location>
        <begin position="1"/>
        <end position="24"/>
    </location>
</feature>
<organism evidence="3 4">
    <name type="scientific">Asticcacaulis benevestitus DSM 16100 = ATCC BAA-896</name>
    <dbReference type="NCBI Taxonomy" id="1121022"/>
    <lineage>
        <taxon>Bacteria</taxon>
        <taxon>Pseudomonadati</taxon>
        <taxon>Pseudomonadota</taxon>
        <taxon>Alphaproteobacteria</taxon>
        <taxon>Caulobacterales</taxon>
        <taxon>Caulobacteraceae</taxon>
        <taxon>Asticcacaulis</taxon>
    </lineage>
</organism>